<name>A0A821WWG9_9BILA</name>
<sequence length="50" mass="5870">WTLPSNLALCVNPNSVYVKILDKTKNEVFILMEKRLAELYKKPDSYQILE</sequence>
<reference evidence="6" key="1">
    <citation type="submission" date="2021-02" db="EMBL/GenBank/DDBJ databases">
        <authorList>
            <person name="Nowell W R."/>
        </authorList>
    </citation>
    <scope>NUCLEOTIDE SEQUENCE</scope>
</reference>
<evidence type="ECO:0000256" key="2">
    <source>
        <dbReference type="ARBA" id="ARBA00022741"/>
    </source>
</evidence>
<evidence type="ECO:0000313" key="6">
    <source>
        <dbReference type="EMBL" id="CAF4931764.1"/>
    </source>
</evidence>
<dbReference type="SUPFAM" id="SSF50677">
    <property type="entry name" value="ValRS/IleRS/LeuRS editing domain"/>
    <property type="match status" value="1"/>
</dbReference>
<keyword evidence="4" id="KW-0648">Protein biosynthesis</keyword>
<evidence type="ECO:0000256" key="1">
    <source>
        <dbReference type="ARBA" id="ARBA00022598"/>
    </source>
</evidence>
<dbReference type="AlphaFoldDB" id="A0A821WWG9"/>
<dbReference type="GO" id="GO:0002161">
    <property type="term" value="F:aminoacyl-tRNA deacylase activity"/>
    <property type="evidence" value="ECO:0007669"/>
    <property type="project" value="InterPro"/>
</dbReference>
<evidence type="ECO:0000313" key="7">
    <source>
        <dbReference type="Proteomes" id="UP000663873"/>
    </source>
</evidence>
<accession>A0A821WWG9</accession>
<dbReference type="GO" id="GO:0005524">
    <property type="term" value="F:ATP binding"/>
    <property type="evidence" value="ECO:0007669"/>
    <property type="project" value="UniProtKB-KW"/>
</dbReference>
<feature type="non-terminal residue" evidence="6">
    <location>
        <position position="1"/>
    </location>
</feature>
<keyword evidence="3" id="KW-0067">ATP-binding</keyword>
<comment type="caution">
    <text evidence="6">The sequence shown here is derived from an EMBL/GenBank/DDBJ whole genome shotgun (WGS) entry which is preliminary data.</text>
</comment>
<organism evidence="6 7">
    <name type="scientific">Rotaria socialis</name>
    <dbReference type="NCBI Taxonomy" id="392032"/>
    <lineage>
        <taxon>Eukaryota</taxon>
        <taxon>Metazoa</taxon>
        <taxon>Spiralia</taxon>
        <taxon>Gnathifera</taxon>
        <taxon>Rotifera</taxon>
        <taxon>Eurotatoria</taxon>
        <taxon>Bdelloidea</taxon>
        <taxon>Philodinida</taxon>
        <taxon>Philodinidae</taxon>
        <taxon>Rotaria</taxon>
    </lineage>
</organism>
<dbReference type="PANTHER" id="PTHR42780:SF1">
    <property type="entry name" value="ISOLEUCINE--TRNA LIGASE, CYTOPLASMIC"/>
    <property type="match status" value="1"/>
</dbReference>
<keyword evidence="7" id="KW-1185">Reference proteome</keyword>
<dbReference type="InterPro" id="IPR009008">
    <property type="entry name" value="Val/Leu/Ile-tRNA-synth_edit"/>
</dbReference>
<dbReference type="Proteomes" id="UP000663873">
    <property type="component" value="Unassembled WGS sequence"/>
</dbReference>
<protein>
    <submittedName>
        <fullName evidence="6">Uncharacterized protein</fullName>
    </submittedName>
</protein>
<dbReference type="GO" id="GO:0006428">
    <property type="term" value="P:isoleucyl-tRNA aminoacylation"/>
    <property type="evidence" value="ECO:0007669"/>
    <property type="project" value="TreeGrafter"/>
</dbReference>
<dbReference type="Gene3D" id="3.90.740.10">
    <property type="entry name" value="Valyl/Leucyl/Isoleucyl-tRNA synthetase, editing domain"/>
    <property type="match status" value="1"/>
</dbReference>
<gene>
    <name evidence="6" type="ORF">UJA718_LOCUS46899</name>
</gene>
<proteinExistence type="predicted"/>
<keyword evidence="5" id="KW-0030">Aminoacyl-tRNA synthetase</keyword>
<evidence type="ECO:0000256" key="4">
    <source>
        <dbReference type="ARBA" id="ARBA00022917"/>
    </source>
</evidence>
<keyword evidence="2" id="KW-0547">Nucleotide-binding</keyword>
<keyword evidence="1" id="KW-0436">Ligase</keyword>
<dbReference type="GO" id="GO:0004822">
    <property type="term" value="F:isoleucine-tRNA ligase activity"/>
    <property type="evidence" value="ECO:0007669"/>
    <property type="project" value="InterPro"/>
</dbReference>
<feature type="non-terminal residue" evidence="6">
    <location>
        <position position="50"/>
    </location>
</feature>
<dbReference type="PANTHER" id="PTHR42780">
    <property type="entry name" value="SOLEUCYL-TRNA SYNTHETASE"/>
    <property type="match status" value="1"/>
</dbReference>
<evidence type="ECO:0000256" key="3">
    <source>
        <dbReference type="ARBA" id="ARBA00022840"/>
    </source>
</evidence>
<dbReference type="EMBL" id="CAJOBP010086266">
    <property type="protein sequence ID" value="CAF4931764.1"/>
    <property type="molecule type" value="Genomic_DNA"/>
</dbReference>
<dbReference type="InterPro" id="IPR023586">
    <property type="entry name" value="Ile-tRNA-ligase_type2"/>
</dbReference>
<evidence type="ECO:0000256" key="5">
    <source>
        <dbReference type="ARBA" id="ARBA00023146"/>
    </source>
</evidence>